<dbReference type="EMBL" id="BEXD01003779">
    <property type="protein sequence ID" value="GBC01940.1"/>
    <property type="molecule type" value="Genomic_DNA"/>
</dbReference>
<evidence type="ECO:0000313" key="2">
    <source>
        <dbReference type="EMBL" id="GET00266.1"/>
    </source>
</evidence>
<comment type="caution">
    <text evidence="1">The sequence shown here is derived from an EMBL/GenBank/DDBJ whole genome shotgun (WGS) entry which is preliminary data.</text>
</comment>
<gene>
    <name evidence="2" type="ORF">RCL2_002673600</name>
    <name evidence="1" type="ORF">RclHR1_00440006</name>
</gene>
<reference evidence="2" key="2">
    <citation type="submission" date="2019-10" db="EMBL/GenBank/DDBJ databases">
        <title>Conservation and host-specific expression of non-tandemly repeated heterogenous ribosome RNA gene in arbuscular mycorrhizal fungi.</title>
        <authorList>
            <person name="Maeda T."/>
            <person name="Kobayashi Y."/>
            <person name="Nakagawa T."/>
            <person name="Ezawa T."/>
            <person name="Yamaguchi K."/>
            <person name="Bino T."/>
            <person name="Nishimoto Y."/>
            <person name="Shigenobu S."/>
            <person name="Kawaguchi M."/>
        </authorList>
    </citation>
    <scope>NUCLEOTIDE SEQUENCE</scope>
    <source>
        <strain evidence="2">HR1</strain>
    </source>
</reference>
<proteinExistence type="predicted"/>
<organism evidence="1 3">
    <name type="scientific">Rhizophagus clarus</name>
    <dbReference type="NCBI Taxonomy" id="94130"/>
    <lineage>
        <taxon>Eukaryota</taxon>
        <taxon>Fungi</taxon>
        <taxon>Fungi incertae sedis</taxon>
        <taxon>Mucoromycota</taxon>
        <taxon>Glomeromycotina</taxon>
        <taxon>Glomeromycetes</taxon>
        <taxon>Glomerales</taxon>
        <taxon>Glomeraceae</taxon>
        <taxon>Rhizophagus</taxon>
    </lineage>
</organism>
<reference evidence="1 3" key="1">
    <citation type="submission" date="2017-11" db="EMBL/GenBank/DDBJ databases">
        <title>The genome of Rhizophagus clarus HR1 reveals common genetic basis of auxotrophy among arbuscular mycorrhizal fungi.</title>
        <authorList>
            <person name="Kobayashi Y."/>
        </authorList>
    </citation>
    <scope>NUCLEOTIDE SEQUENCE [LARGE SCALE GENOMIC DNA]</scope>
    <source>
        <strain evidence="1 3">HR1</strain>
    </source>
</reference>
<accession>A0A2Z6RYC3</accession>
<name>A0A2Z6RYC3_9GLOM</name>
<evidence type="ECO:0000313" key="3">
    <source>
        <dbReference type="Proteomes" id="UP000247702"/>
    </source>
</evidence>
<dbReference type="Proteomes" id="UP000247702">
    <property type="component" value="Unassembled WGS sequence"/>
</dbReference>
<dbReference type="OrthoDB" id="2397062at2759"/>
<dbReference type="AlphaFoldDB" id="A0A2Z6RYC3"/>
<sequence>MHTDNLLELLPPELISFILKYLPDLKHASGANANFISEKIVKIAYAKDNSIPRVYGFLDESYVTVSNKVNLCIILNDGEKHKIIPSEFIVTGPDWPDQFPKILLGSP</sequence>
<dbReference type="EMBL" id="BLAL01000285">
    <property type="protein sequence ID" value="GET00266.1"/>
    <property type="molecule type" value="Genomic_DNA"/>
</dbReference>
<keyword evidence="3" id="KW-1185">Reference proteome</keyword>
<protein>
    <submittedName>
        <fullName evidence="1">Uncharacterized protein</fullName>
    </submittedName>
</protein>
<dbReference type="Proteomes" id="UP000615446">
    <property type="component" value="Unassembled WGS sequence"/>
</dbReference>
<evidence type="ECO:0000313" key="1">
    <source>
        <dbReference type="EMBL" id="GBC01940.1"/>
    </source>
</evidence>